<evidence type="ECO:0000256" key="1">
    <source>
        <dbReference type="ARBA" id="ARBA00007447"/>
    </source>
</evidence>
<dbReference type="CDD" id="cd05476">
    <property type="entry name" value="pepsin_A_like_plant"/>
    <property type="match status" value="1"/>
</dbReference>
<dbReference type="SUPFAM" id="SSF50630">
    <property type="entry name" value="Acid proteases"/>
    <property type="match status" value="1"/>
</dbReference>
<dbReference type="PANTHER" id="PTHR47967:SF123">
    <property type="entry name" value="ASPARTIC PROTEINASE NEPENTHESIN-1-LIKE"/>
    <property type="match status" value="1"/>
</dbReference>
<evidence type="ECO:0000313" key="8">
    <source>
        <dbReference type="EMBL" id="KAH7546666.1"/>
    </source>
</evidence>
<evidence type="ECO:0000256" key="3">
    <source>
        <dbReference type="ARBA" id="ARBA00022750"/>
    </source>
</evidence>
<dbReference type="GO" id="GO:0005576">
    <property type="term" value="C:extracellular region"/>
    <property type="evidence" value="ECO:0007669"/>
    <property type="project" value="TreeGrafter"/>
</dbReference>
<dbReference type="Pfam" id="PF14543">
    <property type="entry name" value="TAXi_N"/>
    <property type="match status" value="1"/>
</dbReference>
<evidence type="ECO:0000313" key="9">
    <source>
        <dbReference type="Proteomes" id="UP000813462"/>
    </source>
</evidence>
<dbReference type="InterPro" id="IPR032799">
    <property type="entry name" value="TAXi_C"/>
</dbReference>
<sequence length="464" mass="52743">MTQIQPFMTKITLLLCLTAFFQFHFTSSKPIGFSLKLIPRDSPNSPLYQGNLTKHERMQRLINITQAKAHYLQYKSSPNSSIVLENIRFTMIRDIFYFAVHVSIGNPIWQGYLLMDTGGGLIWTQCEPCISCFHLEYDNYDPRASSSYSRLPCDHPLCQAGLYQCVNGQCIYEVTYGGGDHDEDVRGLTKGYASLETFKFNTMRGGDPVFINDIIFGCSNDNQGFRFGADDNIAGVMGMSMSLDSLVSQLSDRIEKKFSYCLPSMLEEIENDILLNFGSDIPVPQNLQSTPFVTPAWANPYFYLNLLDISVGQDRIGFPPGTFQVSHDGTQGFFIDSGFPITTLNQNAYGTNVYLEVMNKFQAHYDSHKLERSSDSPHGFELCYEQPHDFHDFLTMTYHFERFAEYVVHSNDAHFFDELYDIFCVAILPGSGPSILGAFHQQNKRIIYNLNDNVLQFVTETCPF</sequence>
<gene>
    <name evidence="8" type="ORF">FEM48_Zijuj01G0225800</name>
</gene>
<reference evidence="8" key="1">
    <citation type="journal article" date="2021" name="Front. Plant Sci.">
        <title>Chromosome-Scale Genome Assembly for Chinese Sour Jujube and Insights Into Its Genome Evolution and Domestication Signature.</title>
        <authorList>
            <person name="Shen L.-Y."/>
            <person name="Luo H."/>
            <person name="Wang X.-L."/>
            <person name="Wang X.-M."/>
            <person name="Qiu X.-J."/>
            <person name="Liu H."/>
            <person name="Zhou S.-S."/>
            <person name="Jia K.-H."/>
            <person name="Nie S."/>
            <person name="Bao Y.-T."/>
            <person name="Zhang R.-G."/>
            <person name="Yun Q.-Z."/>
            <person name="Chai Y.-H."/>
            <person name="Lu J.-Y."/>
            <person name="Li Y."/>
            <person name="Zhao S.-W."/>
            <person name="Mao J.-F."/>
            <person name="Jia S.-G."/>
            <person name="Mao Y.-M."/>
        </authorList>
    </citation>
    <scope>NUCLEOTIDE SEQUENCE</scope>
    <source>
        <strain evidence="8">AT0</strain>
        <tissue evidence="8">Leaf</tissue>
    </source>
</reference>
<dbReference type="InterPro" id="IPR034161">
    <property type="entry name" value="Pepsin-like_plant"/>
</dbReference>
<dbReference type="GO" id="GO:0006508">
    <property type="term" value="P:proteolysis"/>
    <property type="evidence" value="ECO:0007669"/>
    <property type="project" value="UniProtKB-KW"/>
</dbReference>
<dbReference type="PANTHER" id="PTHR47967">
    <property type="entry name" value="OS07G0603500 PROTEIN-RELATED"/>
    <property type="match status" value="1"/>
</dbReference>
<keyword evidence="6" id="KW-0732">Signal</keyword>
<dbReference type="PROSITE" id="PS51767">
    <property type="entry name" value="PEPTIDASE_A1"/>
    <property type="match status" value="1"/>
</dbReference>
<comment type="caution">
    <text evidence="8">The sequence shown here is derived from an EMBL/GenBank/DDBJ whole genome shotgun (WGS) entry which is preliminary data.</text>
</comment>
<feature type="domain" description="Peptidase A1" evidence="7">
    <location>
        <begin position="98"/>
        <end position="458"/>
    </location>
</feature>
<dbReference type="GO" id="GO:0004190">
    <property type="term" value="F:aspartic-type endopeptidase activity"/>
    <property type="evidence" value="ECO:0007669"/>
    <property type="project" value="UniProtKB-KW"/>
</dbReference>
<evidence type="ECO:0000259" key="7">
    <source>
        <dbReference type="PROSITE" id="PS51767"/>
    </source>
</evidence>
<dbReference type="EMBL" id="JAEACU010000001">
    <property type="protein sequence ID" value="KAH7546666.1"/>
    <property type="molecule type" value="Genomic_DNA"/>
</dbReference>
<proteinExistence type="inferred from homology"/>
<dbReference type="Pfam" id="PF14541">
    <property type="entry name" value="TAXi_C"/>
    <property type="match status" value="1"/>
</dbReference>
<dbReference type="Gene3D" id="2.40.70.10">
    <property type="entry name" value="Acid Proteases"/>
    <property type="match status" value="2"/>
</dbReference>
<evidence type="ECO:0000256" key="6">
    <source>
        <dbReference type="SAM" id="SignalP"/>
    </source>
</evidence>
<name>A0A978W3Y2_ZIZJJ</name>
<dbReference type="InterPro" id="IPR051708">
    <property type="entry name" value="Plant_Aspart_Prot_A1"/>
</dbReference>
<protein>
    <recommendedName>
        <fullName evidence="7">Peptidase A1 domain-containing protein</fullName>
    </recommendedName>
</protein>
<accession>A0A978W3Y2</accession>
<dbReference type="InterPro" id="IPR033121">
    <property type="entry name" value="PEPTIDASE_A1"/>
</dbReference>
<dbReference type="InterPro" id="IPR021109">
    <property type="entry name" value="Peptidase_aspartic_dom_sf"/>
</dbReference>
<organism evidence="8 9">
    <name type="scientific">Ziziphus jujuba var. spinosa</name>
    <dbReference type="NCBI Taxonomy" id="714518"/>
    <lineage>
        <taxon>Eukaryota</taxon>
        <taxon>Viridiplantae</taxon>
        <taxon>Streptophyta</taxon>
        <taxon>Embryophyta</taxon>
        <taxon>Tracheophyta</taxon>
        <taxon>Spermatophyta</taxon>
        <taxon>Magnoliopsida</taxon>
        <taxon>eudicotyledons</taxon>
        <taxon>Gunneridae</taxon>
        <taxon>Pentapetalae</taxon>
        <taxon>rosids</taxon>
        <taxon>fabids</taxon>
        <taxon>Rosales</taxon>
        <taxon>Rhamnaceae</taxon>
        <taxon>Paliureae</taxon>
        <taxon>Ziziphus</taxon>
    </lineage>
</organism>
<feature type="chain" id="PRO_5036871115" description="Peptidase A1 domain-containing protein" evidence="6">
    <location>
        <begin position="29"/>
        <end position="464"/>
    </location>
</feature>
<keyword evidence="2" id="KW-0645">Protease</keyword>
<feature type="signal peptide" evidence="6">
    <location>
        <begin position="1"/>
        <end position="28"/>
    </location>
</feature>
<comment type="similarity">
    <text evidence="1">Belongs to the peptidase A1 family.</text>
</comment>
<evidence type="ECO:0000256" key="5">
    <source>
        <dbReference type="ARBA" id="ARBA00023180"/>
    </source>
</evidence>
<dbReference type="AlphaFoldDB" id="A0A978W3Y2"/>
<keyword evidence="5" id="KW-0325">Glycoprotein</keyword>
<evidence type="ECO:0000256" key="2">
    <source>
        <dbReference type="ARBA" id="ARBA00022670"/>
    </source>
</evidence>
<dbReference type="InterPro" id="IPR032861">
    <property type="entry name" value="TAXi_N"/>
</dbReference>
<dbReference type="Proteomes" id="UP000813462">
    <property type="component" value="Unassembled WGS sequence"/>
</dbReference>
<keyword evidence="3" id="KW-0064">Aspartyl protease</keyword>
<evidence type="ECO:0000256" key="4">
    <source>
        <dbReference type="ARBA" id="ARBA00022801"/>
    </source>
</evidence>
<keyword evidence="4" id="KW-0378">Hydrolase</keyword>